<evidence type="ECO:0000256" key="15">
    <source>
        <dbReference type="ARBA" id="ARBA00047479"/>
    </source>
</evidence>
<dbReference type="InterPro" id="IPR033910">
    <property type="entry name" value="GluRS_core"/>
</dbReference>
<dbReference type="InterPro" id="IPR020058">
    <property type="entry name" value="Glu/Gln-tRNA-synth_Ib_cat-dom"/>
</dbReference>
<dbReference type="SUPFAM" id="SSF48163">
    <property type="entry name" value="An anticodon-binding domain of class I aminoacyl-tRNA synthetases"/>
    <property type="match status" value="1"/>
</dbReference>
<evidence type="ECO:0000256" key="1">
    <source>
        <dbReference type="ARBA" id="ARBA00004173"/>
    </source>
</evidence>
<evidence type="ECO:0000256" key="13">
    <source>
        <dbReference type="ARBA" id="ARBA00044313"/>
    </source>
</evidence>
<dbReference type="InterPro" id="IPR000924">
    <property type="entry name" value="Glu/Gln-tRNA-synth"/>
</dbReference>
<dbReference type="InParanoid" id="A0A482XJB3"/>
<reference evidence="20 21" key="1">
    <citation type="journal article" date="2017" name="Gigascience">
        <title>Genome sequence of the small brown planthopper, Laodelphax striatellus.</title>
        <authorList>
            <person name="Zhu J."/>
            <person name="Jiang F."/>
            <person name="Wang X."/>
            <person name="Yang P."/>
            <person name="Bao Y."/>
            <person name="Zhao W."/>
            <person name="Wang W."/>
            <person name="Lu H."/>
            <person name="Wang Q."/>
            <person name="Cui N."/>
            <person name="Li J."/>
            <person name="Chen X."/>
            <person name="Luo L."/>
            <person name="Yu J."/>
            <person name="Kang L."/>
            <person name="Cui F."/>
        </authorList>
    </citation>
    <scope>NUCLEOTIDE SEQUENCE [LARGE SCALE GENOMIC DNA]</scope>
    <source>
        <strain evidence="20">Lst14</strain>
    </source>
</reference>
<evidence type="ECO:0000256" key="4">
    <source>
        <dbReference type="ARBA" id="ARBA00022598"/>
    </source>
</evidence>
<keyword evidence="21" id="KW-1185">Reference proteome</keyword>
<dbReference type="GO" id="GO:0000049">
    <property type="term" value="F:tRNA binding"/>
    <property type="evidence" value="ECO:0007669"/>
    <property type="project" value="InterPro"/>
</dbReference>
<dbReference type="GO" id="GO:0008270">
    <property type="term" value="F:zinc ion binding"/>
    <property type="evidence" value="ECO:0007669"/>
    <property type="project" value="InterPro"/>
</dbReference>
<comment type="catalytic activity">
    <reaction evidence="16">
        <text>tRNA(Gln) + L-glutamate + ATP = L-glutamyl-tRNA(Gln) + AMP + diphosphate</text>
        <dbReference type="Rhea" id="RHEA:64612"/>
        <dbReference type="Rhea" id="RHEA-COMP:9662"/>
        <dbReference type="Rhea" id="RHEA-COMP:9684"/>
        <dbReference type="ChEBI" id="CHEBI:29985"/>
        <dbReference type="ChEBI" id="CHEBI:30616"/>
        <dbReference type="ChEBI" id="CHEBI:33019"/>
        <dbReference type="ChEBI" id="CHEBI:78442"/>
        <dbReference type="ChEBI" id="CHEBI:78520"/>
        <dbReference type="ChEBI" id="CHEBI:456215"/>
    </reaction>
    <physiologicalReaction direction="left-to-right" evidence="16">
        <dbReference type="Rhea" id="RHEA:64613"/>
    </physiologicalReaction>
</comment>
<comment type="catalytic activity">
    <reaction evidence="14">
        <text>tRNA(Glu) + L-glutamate + ATP = L-glutamyl-tRNA(Glu) + AMP + diphosphate</text>
        <dbReference type="Rhea" id="RHEA:23540"/>
        <dbReference type="Rhea" id="RHEA-COMP:9663"/>
        <dbReference type="Rhea" id="RHEA-COMP:9680"/>
        <dbReference type="ChEBI" id="CHEBI:29985"/>
        <dbReference type="ChEBI" id="CHEBI:30616"/>
        <dbReference type="ChEBI" id="CHEBI:33019"/>
        <dbReference type="ChEBI" id="CHEBI:78442"/>
        <dbReference type="ChEBI" id="CHEBI:78520"/>
        <dbReference type="ChEBI" id="CHEBI:456215"/>
        <dbReference type="EC" id="6.1.1.17"/>
    </reaction>
    <physiologicalReaction direction="left-to-right" evidence="14">
        <dbReference type="Rhea" id="RHEA:23541"/>
    </physiologicalReaction>
</comment>
<comment type="caution">
    <text evidence="20">The sequence shown here is derived from an EMBL/GenBank/DDBJ whole genome shotgun (WGS) entry which is preliminary data.</text>
</comment>
<keyword evidence="8 17" id="KW-0030">Aminoacyl-tRNA synthetase</keyword>
<dbReference type="Gene3D" id="1.10.10.350">
    <property type="match status" value="1"/>
</dbReference>
<keyword evidence="5 17" id="KW-0547">Nucleotide-binding</keyword>
<evidence type="ECO:0000313" key="21">
    <source>
        <dbReference type="Proteomes" id="UP000291343"/>
    </source>
</evidence>
<evidence type="ECO:0000256" key="16">
    <source>
        <dbReference type="ARBA" id="ARBA00047689"/>
    </source>
</evidence>
<dbReference type="Proteomes" id="UP000291343">
    <property type="component" value="Unassembled WGS sequence"/>
</dbReference>
<evidence type="ECO:0000256" key="11">
    <source>
        <dbReference type="ARBA" id="ARBA00044142"/>
    </source>
</evidence>
<dbReference type="InterPro" id="IPR049940">
    <property type="entry name" value="GluQ/Sye"/>
</dbReference>
<feature type="domain" description="Glutamyl/glutaminyl-tRNA synthetase class Ib catalytic" evidence="18">
    <location>
        <begin position="33"/>
        <end position="312"/>
    </location>
</feature>
<dbReference type="GO" id="GO:0005739">
    <property type="term" value="C:mitochondrion"/>
    <property type="evidence" value="ECO:0007669"/>
    <property type="project" value="UniProtKB-SubCell"/>
</dbReference>
<dbReference type="InterPro" id="IPR020751">
    <property type="entry name" value="aa-tRNA-synth_I_codon-bd_sub2"/>
</dbReference>
<dbReference type="PANTHER" id="PTHR43311">
    <property type="entry name" value="GLUTAMATE--TRNA LIGASE"/>
    <property type="match status" value="1"/>
</dbReference>
<dbReference type="Pfam" id="PF19269">
    <property type="entry name" value="Anticodon_2"/>
    <property type="match status" value="1"/>
</dbReference>
<evidence type="ECO:0000259" key="18">
    <source>
        <dbReference type="Pfam" id="PF00749"/>
    </source>
</evidence>
<dbReference type="Gene3D" id="3.40.50.620">
    <property type="entry name" value="HUPs"/>
    <property type="match status" value="1"/>
</dbReference>
<comment type="subcellular location">
    <subcellularLocation>
        <location evidence="1">Mitochondrion</location>
    </subcellularLocation>
</comment>
<dbReference type="STRING" id="195883.A0A482XJB3"/>
<dbReference type="Pfam" id="PF00749">
    <property type="entry name" value="tRNA-synt_1c"/>
    <property type="match status" value="1"/>
</dbReference>
<organism evidence="20 21">
    <name type="scientific">Laodelphax striatellus</name>
    <name type="common">Small brown planthopper</name>
    <name type="synonym">Delphax striatella</name>
    <dbReference type="NCBI Taxonomy" id="195883"/>
    <lineage>
        <taxon>Eukaryota</taxon>
        <taxon>Metazoa</taxon>
        <taxon>Ecdysozoa</taxon>
        <taxon>Arthropoda</taxon>
        <taxon>Hexapoda</taxon>
        <taxon>Insecta</taxon>
        <taxon>Pterygota</taxon>
        <taxon>Neoptera</taxon>
        <taxon>Paraneoptera</taxon>
        <taxon>Hemiptera</taxon>
        <taxon>Auchenorrhyncha</taxon>
        <taxon>Fulgoroidea</taxon>
        <taxon>Delphacidae</taxon>
        <taxon>Criomorphinae</taxon>
        <taxon>Laodelphax</taxon>
    </lineage>
</organism>
<feature type="domain" description="Aminoacyl-tRNA synthetase class I anticodon-binding" evidence="19">
    <location>
        <begin position="383"/>
        <end position="521"/>
    </location>
</feature>
<keyword evidence="7 17" id="KW-0648">Protein biosynthesis</keyword>
<dbReference type="PRINTS" id="PR00987">
    <property type="entry name" value="TRNASYNTHGLU"/>
</dbReference>
<dbReference type="InterPro" id="IPR004527">
    <property type="entry name" value="Glu-tRNA-ligase_bac/mito"/>
</dbReference>
<dbReference type="OrthoDB" id="428822at2759"/>
<evidence type="ECO:0000256" key="8">
    <source>
        <dbReference type="ARBA" id="ARBA00023146"/>
    </source>
</evidence>
<keyword evidence="4 17" id="KW-0436">Ligase</keyword>
<protein>
    <recommendedName>
        <fullName evidence="11">Nondiscriminating glutamyl-tRNA synthetase EARS2, mitochondrial</fullName>
        <ecNumber evidence="3">6.1.1.17</ecNumber>
        <ecNumber evidence="10">6.1.1.24</ecNumber>
    </recommendedName>
    <alternativeName>
        <fullName evidence="13">Glutamate--tRNA(Gln) ligase EARS2, mitochondrial</fullName>
    </alternativeName>
    <alternativeName>
        <fullName evidence="9">Glutamyl-tRNA synthetase</fullName>
    </alternativeName>
    <alternativeName>
        <fullName evidence="12">Mitochondrial glutamyl-tRNA synthetase</fullName>
    </alternativeName>
</protein>
<evidence type="ECO:0000256" key="14">
    <source>
        <dbReference type="ARBA" id="ARBA00047366"/>
    </source>
</evidence>
<gene>
    <name evidence="20" type="ORF">LSTR_LSTR014149</name>
</gene>
<proteinExistence type="inferred from homology"/>
<dbReference type="InterPro" id="IPR008925">
    <property type="entry name" value="aa_tRNA-synth_I_cd-bd_sf"/>
</dbReference>
<evidence type="ECO:0000256" key="9">
    <source>
        <dbReference type="ARBA" id="ARBA00030865"/>
    </source>
</evidence>
<dbReference type="InterPro" id="IPR014729">
    <property type="entry name" value="Rossmann-like_a/b/a_fold"/>
</dbReference>
<evidence type="ECO:0000256" key="10">
    <source>
        <dbReference type="ARBA" id="ARBA00044054"/>
    </source>
</evidence>
<dbReference type="SUPFAM" id="SSF52374">
    <property type="entry name" value="Nucleotidylyl transferase"/>
    <property type="match status" value="1"/>
</dbReference>
<comment type="catalytic activity">
    <reaction evidence="15">
        <text>tRNA(Glx) + L-glutamate + ATP = L-glutamyl-tRNA(Glx) + AMP + diphosphate</text>
        <dbReference type="Rhea" id="RHEA:18397"/>
        <dbReference type="Rhea" id="RHEA-COMP:9713"/>
        <dbReference type="Rhea" id="RHEA-COMP:9716"/>
        <dbReference type="ChEBI" id="CHEBI:29985"/>
        <dbReference type="ChEBI" id="CHEBI:30616"/>
        <dbReference type="ChEBI" id="CHEBI:33019"/>
        <dbReference type="ChEBI" id="CHEBI:78442"/>
        <dbReference type="ChEBI" id="CHEBI:78520"/>
        <dbReference type="ChEBI" id="CHEBI:456215"/>
        <dbReference type="EC" id="6.1.1.24"/>
    </reaction>
    <physiologicalReaction direction="left-to-right" evidence="15">
        <dbReference type="Rhea" id="RHEA:18398"/>
    </physiologicalReaction>
</comment>
<evidence type="ECO:0000256" key="2">
    <source>
        <dbReference type="ARBA" id="ARBA00007894"/>
    </source>
</evidence>
<dbReference type="CDD" id="cd00808">
    <property type="entry name" value="GluRS_core"/>
    <property type="match status" value="1"/>
</dbReference>
<dbReference type="PROSITE" id="PS00178">
    <property type="entry name" value="AA_TRNA_LIGASE_I"/>
    <property type="match status" value="1"/>
</dbReference>
<dbReference type="EMBL" id="QKKF02009113">
    <property type="protein sequence ID" value="RZF45438.1"/>
    <property type="molecule type" value="Genomic_DNA"/>
</dbReference>
<dbReference type="GO" id="GO:0006424">
    <property type="term" value="P:glutamyl-tRNA aminoacylation"/>
    <property type="evidence" value="ECO:0007669"/>
    <property type="project" value="InterPro"/>
</dbReference>
<accession>A0A482XJB3</accession>
<dbReference type="NCBIfam" id="TIGR00464">
    <property type="entry name" value="gltX_bact"/>
    <property type="match status" value="1"/>
</dbReference>
<evidence type="ECO:0000256" key="12">
    <source>
        <dbReference type="ARBA" id="ARBA00044251"/>
    </source>
</evidence>
<evidence type="ECO:0000256" key="17">
    <source>
        <dbReference type="RuleBase" id="RU363037"/>
    </source>
</evidence>
<dbReference type="EC" id="6.1.1.17" evidence="3"/>
<dbReference type="GO" id="GO:0050561">
    <property type="term" value="F:glutamate-tRNA(Gln) ligase activity"/>
    <property type="evidence" value="ECO:0007669"/>
    <property type="project" value="UniProtKB-EC"/>
</dbReference>
<keyword evidence="6 17" id="KW-0067">ATP-binding</keyword>
<evidence type="ECO:0000256" key="3">
    <source>
        <dbReference type="ARBA" id="ARBA00012835"/>
    </source>
</evidence>
<dbReference type="GO" id="GO:0005524">
    <property type="term" value="F:ATP binding"/>
    <property type="evidence" value="ECO:0007669"/>
    <property type="project" value="UniProtKB-KW"/>
</dbReference>
<dbReference type="InterPro" id="IPR045462">
    <property type="entry name" value="aa-tRNA-synth_I_cd-bd"/>
</dbReference>
<evidence type="ECO:0000256" key="5">
    <source>
        <dbReference type="ARBA" id="ARBA00022741"/>
    </source>
</evidence>
<dbReference type="SMR" id="A0A482XJB3"/>
<dbReference type="FunCoup" id="A0A482XJB3">
    <property type="interactions" value="747"/>
</dbReference>
<name>A0A482XJB3_LAOST</name>
<sequence length="535" mass="61376">MLFSKLIFKQSVPFTQCVSLRIHHRCCSTTKNIRVRFAPSPTGFVHLGGLRTALYNYLVAKSKQGTFILRIEDTDQTRLVPGAIEKLQEDLAWAGIYPDEGPGCSRGACGPYKQSERKNLYKQEVQKLIDSGHAYYCFCSEHRLELLRKEALRMRQVPKYDNKCRHLSKEEVEEKLSSGAEACIRFKLQPGEQTHDDLVYGRVSHDVASIESDPVVLKTDGMPTYHLANVIDDHHMSITHVLRGVEWQPSTAKHLLLYKAFGWNPPTYAHLPLLVNSDGAKLSKRHGDMSVDAFRRDGILARALVNFVFFTGGFASVEGTVHQPRTFSVEQLVDIFNMKHVNTHPCRLNFSQLPEFNRAEFVRVMTAEKNGMDSLVQQLKTVLREKFKDSNECELDLDNDQYLKSMLEWSFTRITRFRELTEPQMMFLWMQPSLEQLQNAVNPNQKDSLHELVINISKLEEYSEESLKALISDITKKRDVKYNHFMKTLRLCLSGLKVGPGVIELMTVLGKDCVLRRLKRSLQLGENEVQQQKAR</sequence>
<dbReference type="HAMAP" id="MF_00022">
    <property type="entry name" value="Glu_tRNA_synth_type1"/>
    <property type="match status" value="1"/>
</dbReference>
<evidence type="ECO:0000256" key="6">
    <source>
        <dbReference type="ARBA" id="ARBA00022840"/>
    </source>
</evidence>
<dbReference type="EC" id="6.1.1.24" evidence="10"/>
<evidence type="ECO:0000313" key="20">
    <source>
        <dbReference type="EMBL" id="RZF45438.1"/>
    </source>
</evidence>
<dbReference type="PANTHER" id="PTHR43311:SF2">
    <property type="entry name" value="GLUTAMATE--TRNA LIGASE, MITOCHONDRIAL-RELATED"/>
    <property type="match status" value="1"/>
</dbReference>
<comment type="similarity">
    <text evidence="2">Belongs to the class-I aminoacyl-tRNA synthetase family. Glutamate--tRNA ligase type 1 subfamily.</text>
</comment>
<dbReference type="InterPro" id="IPR001412">
    <property type="entry name" value="aa-tRNA-synth_I_CS"/>
</dbReference>
<evidence type="ECO:0000259" key="19">
    <source>
        <dbReference type="Pfam" id="PF19269"/>
    </source>
</evidence>
<evidence type="ECO:0000256" key="7">
    <source>
        <dbReference type="ARBA" id="ARBA00022917"/>
    </source>
</evidence>
<dbReference type="AlphaFoldDB" id="A0A482XJB3"/>
<dbReference type="FunFam" id="3.40.50.620:FF:000045">
    <property type="entry name" value="Glutamate--tRNA ligase, mitochondrial"/>
    <property type="match status" value="1"/>
</dbReference>
<dbReference type="GO" id="GO:0004818">
    <property type="term" value="F:glutamate-tRNA ligase activity"/>
    <property type="evidence" value="ECO:0007669"/>
    <property type="project" value="UniProtKB-EC"/>
</dbReference>